<dbReference type="Proteomes" id="UP000240481">
    <property type="component" value="Unassembled WGS sequence"/>
</dbReference>
<keyword evidence="5" id="KW-0964">Secreted</keyword>
<dbReference type="EC" id="3.4.24.3" evidence="4"/>
<dbReference type="EMBL" id="PYLZ01000002">
    <property type="protein sequence ID" value="PSW26161.1"/>
    <property type="molecule type" value="Genomic_DNA"/>
</dbReference>
<keyword evidence="9" id="KW-0378">Hydrolase</keyword>
<dbReference type="PRINTS" id="PR00931">
    <property type="entry name" value="MICOLLPTASE"/>
</dbReference>
<feature type="signal peptide" evidence="15">
    <location>
        <begin position="1"/>
        <end position="30"/>
    </location>
</feature>
<dbReference type="GO" id="GO:0005576">
    <property type="term" value="C:extracellular region"/>
    <property type="evidence" value="ECO:0007669"/>
    <property type="project" value="UniProtKB-SubCell"/>
</dbReference>
<comment type="subcellular location">
    <subcellularLocation>
        <location evidence="3">Secreted</location>
    </subcellularLocation>
</comment>
<dbReference type="Pfam" id="PF01752">
    <property type="entry name" value="Peptidase_M9"/>
    <property type="match status" value="1"/>
</dbReference>
<evidence type="ECO:0000256" key="15">
    <source>
        <dbReference type="SAM" id="SignalP"/>
    </source>
</evidence>
<dbReference type="Gene3D" id="1.10.390.20">
    <property type="match status" value="1"/>
</dbReference>
<gene>
    <name evidence="17" type="ORF">C9I94_05580</name>
</gene>
<feature type="active site" evidence="13">
    <location>
        <position position="439"/>
    </location>
</feature>
<feature type="chain" id="PRO_5015606416" description="microbial collagenase" evidence="15">
    <location>
        <begin position="31"/>
        <end position="822"/>
    </location>
</feature>
<evidence type="ECO:0000256" key="8">
    <source>
        <dbReference type="ARBA" id="ARBA00022729"/>
    </source>
</evidence>
<dbReference type="Gene3D" id="3.40.30.160">
    <property type="entry name" value="Collagenase ColT, N-terminal domain"/>
    <property type="match status" value="1"/>
</dbReference>
<feature type="compositionally biased region" description="Gly residues" evidence="14">
    <location>
        <begin position="694"/>
        <end position="706"/>
    </location>
</feature>
<evidence type="ECO:0000313" key="18">
    <source>
        <dbReference type="Proteomes" id="UP000240481"/>
    </source>
</evidence>
<evidence type="ECO:0000256" key="6">
    <source>
        <dbReference type="ARBA" id="ARBA00022670"/>
    </source>
</evidence>
<keyword evidence="10" id="KW-0862">Zinc</keyword>
<dbReference type="InterPro" id="IPR002169">
    <property type="entry name" value="Peptidase_M9A/M9B"/>
</dbReference>
<dbReference type="STRING" id="680026.AB733_15480"/>
<proteinExistence type="predicted"/>
<evidence type="ECO:0000256" key="3">
    <source>
        <dbReference type="ARBA" id="ARBA00004613"/>
    </source>
</evidence>
<evidence type="ECO:0000256" key="13">
    <source>
        <dbReference type="PIRSR" id="PIRSR602169-1"/>
    </source>
</evidence>
<evidence type="ECO:0000313" key="17">
    <source>
        <dbReference type="EMBL" id="PSW26161.1"/>
    </source>
</evidence>
<comment type="catalytic activity">
    <reaction evidence="1">
        <text>Digestion of native collagen in the triple helical region at Xaa-|-Gly bonds. With synthetic peptides, a preference is shown for Gly at P3 and P1', Pro and Ala at P2 and P2', and hydroxyproline, Ala or Arg at P3'.</text>
        <dbReference type="EC" id="3.4.24.3"/>
    </reaction>
</comment>
<evidence type="ECO:0000259" key="16">
    <source>
        <dbReference type="Pfam" id="PF08453"/>
    </source>
</evidence>
<keyword evidence="18" id="KW-1185">Reference proteome</keyword>
<evidence type="ECO:0000256" key="2">
    <source>
        <dbReference type="ARBA" id="ARBA00001947"/>
    </source>
</evidence>
<evidence type="ECO:0000256" key="10">
    <source>
        <dbReference type="ARBA" id="ARBA00022833"/>
    </source>
</evidence>
<evidence type="ECO:0000256" key="4">
    <source>
        <dbReference type="ARBA" id="ARBA00012653"/>
    </source>
</evidence>
<evidence type="ECO:0000256" key="14">
    <source>
        <dbReference type="SAM" id="MobiDB-lite"/>
    </source>
</evidence>
<evidence type="ECO:0000256" key="5">
    <source>
        <dbReference type="ARBA" id="ARBA00022525"/>
    </source>
</evidence>
<dbReference type="Pfam" id="PF08453">
    <property type="entry name" value="Peptidase_M9_N"/>
    <property type="match status" value="1"/>
</dbReference>
<comment type="caution">
    <text evidence="17">The sequence shown here is derived from an EMBL/GenBank/DDBJ whole genome shotgun (WGS) entry which is preliminary data.</text>
</comment>
<sequence length="822" mass="92323">MTIMTNLNTFKHSALAILLSSCFYTSQASAASTCEINALYTSQNPLLTVESADLDCRNEWFSANVTHAQTVFSDHLVEQAQVRLLNEVNSYRGEPNQAVIINNLGEFIRAAYYVRSNNKQQLGEFSDALDLKLAQTINAFITSPYAINYGHEQSSALKSMTIMVDNIRRLPLTMANQLALLNHLTPESAEHTRFIESMNDLFRAMSGHTGNDDFYSELVKHPEYLHQLEQFIYDNEWALETNASFIVSNASREMGRLLASPHKETKQQVLSIQKNLLKRYPLGGKSDKIWVGIAEMVSHFAPDQAESMGLNNGKAQLEALVMPFTYPCDGPAIVRAQKMDQSQALEVCATLNEKEADFHQIVNSNGVPVADDHNDNVEVIVFDSNSDYVTYSSFLFGNTTNNGGQYLEGNPSNPDNKARFVAYRNEYADGFSILNLEHEYVHYLDGRFNLYGDFGDVLREGNTVWWLEGFAEYMHYKEGYNAAIELGKTHTYSLPEVMATTYSHDTNRIYRWGYLAVRFLMDNHPEEVDQLLVLGRNNNFKAWAQKSQTIGQQYNQEFVAWLDTLETTSQPTTPGGKEPIVSELALNTSITLEGEKHSGQQFYIDIPEFTRSLELSIQGKGDADLYASFDRVAYYYDHDFTSFSHGSNEHVTIAPQANGYIKAGRYYISIDGREAFSNVELLAKAEVENQSSNQGGGQGGGQGGNAGQDDLAPVVLTTDEPINLDVINTRYLAFYVPEGKETVRIWVTPTTQKNENQTNHLSNVDLYAAQSHWPTPEQHDAASRYTGNQEFIELKVNQNGYVHFMLSNNGNKAEVAVYTTAY</sequence>
<reference evidence="17 18" key="1">
    <citation type="submission" date="2018-01" db="EMBL/GenBank/DDBJ databases">
        <title>Whole genome sequencing of Histamine producing bacteria.</title>
        <authorList>
            <person name="Butler K."/>
        </authorList>
    </citation>
    <scope>NUCLEOTIDE SEQUENCE [LARGE SCALE GENOMIC DNA]</scope>
    <source>
        <strain evidence="17 18">DSM 24669</strain>
    </source>
</reference>
<dbReference type="Gene3D" id="2.60.120.380">
    <property type="match status" value="2"/>
</dbReference>
<accession>A0A2T3PB13</accession>
<dbReference type="OrthoDB" id="9802683at2"/>
<keyword evidence="11" id="KW-0482">Metalloprotease</keyword>
<keyword evidence="6" id="KW-0645">Protease</keyword>
<dbReference type="GO" id="GO:0008270">
    <property type="term" value="F:zinc ion binding"/>
    <property type="evidence" value="ECO:0007669"/>
    <property type="project" value="InterPro"/>
</dbReference>
<keyword evidence="7" id="KW-0479">Metal-binding</keyword>
<dbReference type="PANTHER" id="PTHR13062">
    <property type="entry name" value="COLLAGENASE"/>
    <property type="match status" value="1"/>
</dbReference>
<dbReference type="GO" id="GO:0006508">
    <property type="term" value="P:proteolysis"/>
    <property type="evidence" value="ECO:0007669"/>
    <property type="project" value="UniProtKB-KW"/>
</dbReference>
<dbReference type="PANTHER" id="PTHR13062:SF9">
    <property type="entry name" value="MICROBIAL COLLAGENASE"/>
    <property type="match status" value="1"/>
</dbReference>
<protein>
    <recommendedName>
        <fullName evidence="4">microbial collagenase</fullName>
        <ecNumber evidence="4">3.4.24.3</ecNumber>
    </recommendedName>
</protein>
<evidence type="ECO:0000256" key="11">
    <source>
        <dbReference type="ARBA" id="ARBA00023049"/>
    </source>
</evidence>
<dbReference type="GO" id="GO:0004222">
    <property type="term" value="F:metalloendopeptidase activity"/>
    <property type="evidence" value="ECO:0007669"/>
    <property type="project" value="UniProtKB-EC"/>
</dbReference>
<feature type="region of interest" description="Disordered" evidence="14">
    <location>
        <begin position="689"/>
        <end position="711"/>
    </location>
</feature>
<evidence type="ECO:0000256" key="7">
    <source>
        <dbReference type="ARBA" id="ARBA00022723"/>
    </source>
</evidence>
<keyword evidence="8 15" id="KW-0732">Signal</keyword>
<feature type="domain" description="Peptidase M9 collagenase N-terminal" evidence="16">
    <location>
        <begin position="46"/>
        <end position="215"/>
    </location>
</feature>
<dbReference type="AlphaFoldDB" id="A0A2T3PB13"/>
<evidence type="ECO:0000256" key="1">
    <source>
        <dbReference type="ARBA" id="ARBA00000424"/>
    </source>
</evidence>
<evidence type="ECO:0000256" key="12">
    <source>
        <dbReference type="ARBA" id="ARBA00023145"/>
    </source>
</evidence>
<dbReference type="InterPro" id="IPR013661">
    <property type="entry name" value="Peptidase_M9_N_dom"/>
</dbReference>
<evidence type="ECO:0000256" key="9">
    <source>
        <dbReference type="ARBA" id="ARBA00022801"/>
    </source>
</evidence>
<comment type="cofactor">
    <cofactor evidence="2">
        <name>Zn(2+)</name>
        <dbReference type="ChEBI" id="CHEBI:29105"/>
    </cofactor>
</comment>
<keyword evidence="12" id="KW-0865">Zymogen</keyword>
<name>A0A2T3PB13_9GAMM</name>
<organism evidence="17 18">
    <name type="scientific">Photobacterium swingsii</name>
    <dbReference type="NCBI Taxonomy" id="680026"/>
    <lineage>
        <taxon>Bacteria</taxon>
        <taxon>Pseudomonadati</taxon>
        <taxon>Pseudomonadota</taxon>
        <taxon>Gammaproteobacteria</taxon>
        <taxon>Vibrionales</taxon>
        <taxon>Vibrionaceae</taxon>
        <taxon>Photobacterium</taxon>
    </lineage>
</organism>